<dbReference type="PROSITE" id="PS00671">
    <property type="entry name" value="D_2_HYDROXYACID_DH_3"/>
    <property type="match status" value="1"/>
</dbReference>
<dbReference type="InterPro" id="IPR050223">
    <property type="entry name" value="D-isomer_2-hydroxyacid_DH"/>
</dbReference>
<dbReference type="SUPFAM" id="SSF52283">
    <property type="entry name" value="Formate/glycerate dehydrogenase catalytic domain-like"/>
    <property type="match status" value="1"/>
</dbReference>
<keyword evidence="4" id="KW-1185">Reference proteome</keyword>
<dbReference type="Proteomes" id="UP001217089">
    <property type="component" value="Unassembled WGS sequence"/>
</dbReference>
<evidence type="ECO:0000259" key="2">
    <source>
        <dbReference type="Pfam" id="PF02826"/>
    </source>
</evidence>
<comment type="caution">
    <text evidence="3">The sequence shown here is derived from an EMBL/GenBank/DDBJ whole genome shotgun (WGS) entry which is preliminary data.</text>
</comment>
<sequence>MSKALKIFVTRRIPEKGIEILKEKCEVNVWDSDNVISREELLSNVSGVDGIFCTISDKIDKDVLDAAGIEAVKNGEWGDWKPTWLCGSNIMDKTIGIFGFGRVGFGVARRMKPFGIKRIIYNDLTDVGYAQGLAQYVSFDELIRESDILCICCGLTAQTRRIIAKPVFDKMKNTSVIINTSRGAIINHDDLYNALQSGDIKAAGLDVTDPEPLPFGHPLMSLKNCVILPHMGTSTIEARDRMTVNTAGNIIAVLSDFQYTL</sequence>
<dbReference type="InterPro" id="IPR036291">
    <property type="entry name" value="NAD(P)-bd_dom_sf"/>
</dbReference>
<feature type="domain" description="D-isomer specific 2-hydroxyacid dehydrogenase NAD-binding" evidence="2">
    <location>
        <begin position="70"/>
        <end position="232"/>
    </location>
</feature>
<dbReference type="EMBL" id="JARBDR010000141">
    <property type="protein sequence ID" value="KAJ8320990.1"/>
    <property type="molecule type" value="Genomic_DNA"/>
</dbReference>
<dbReference type="PANTHER" id="PTHR10996">
    <property type="entry name" value="2-HYDROXYACID DEHYDROGENASE-RELATED"/>
    <property type="match status" value="1"/>
</dbReference>
<dbReference type="SUPFAM" id="SSF51735">
    <property type="entry name" value="NAD(P)-binding Rossmann-fold domains"/>
    <property type="match status" value="1"/>
</dbReference>
<reference evidence="3 4" key="1">
    <citation type="submission" date="2022-12" db="EMBL/GenBank/DDBJ databases">
        <title>Chromosome-level genome of Tegillarca granosa.</title>
        <authorList>
            <person name="Kim J."/>
        </authorList>
    </citation>
    <scope>NUCLEOTIDE SEQUENCE [LARGE SCALE GENOMIC DNA]</scope>
    <source>
        <strain evidence="3">Teg-2019</strain>
        <tissue evidence="3">Adductor muscle</tissue>
    </source>
</reference>
<protein>
    <recommendedName>
        <fullName evidence="2">D-isomer specific 2-hydroxyacid dehydrogenase NAD-binding domain-containing protein</fullName>
    </recommendedName>
</protein>
<name>A0ABQ9FUT5_TEGGR</name>
<keyword evidence="1" id="KW-0560">Oxidoreductase</keyword>
<accession>A0ABQ9FUT5</accession>
<dbReference type="Pfam" id="PF02826">
    <property type="entry name" value="2-Hacid_dh_C"/>
    <property type="match status" value="1"/>
</dbReference>
<organism evidence="3 4">
    <name type="scientific">Tegillarca granosa</name>
    <name type="common">Malaysian cockle</name>
    <name type="synonym">Anadara granosa</name>
    <dbReference type="NCBI Taxonomy" id="220873"/>
    <lineage>
        <taxon>Eukaryota</taxon>
        <taxon>Metazoa</taxon>
        <taxon>Spiralia</taxon>
        <taxon>Lophotrochozoa</taxon>
        <taxon>Mollusca</taxon>
        <taxon>Bivalvia</taxon>
        <taxon>Autobranchia</taxon>
        <taxon>Pteriomorphia</taxon>
        <taxon>Arcoida</taxon>
        <taxon>Arcoidea</taxon>
        <taxon>Arcidae</taxon>
        <taxon>Tegillarca</taxon>
    </lineage>
</organism>
<dbReference type="CDD" id="cd05301">
    <property type="entry name" value="GDH"/>
    <property type="match status" value="1"/>
</dbReference>
<dbReference type="InterPro" id="IPR029753">
    <property type="entry name" value="D-isomer_DH_CS"/>
</dbReference>
<proteinExistence type="predicted"/>
<dbReference type="Gene3D" id="3.40.50.720">
    <property type="entry name" value="NAD(P)-binding Rossmann-like Domain"/>
    <property type="match status" value="3"/>
</dbReference>
<dbReference type="PANTHER" id="PTHR10996:SF277">
    <property type="entry name" value="GLYOXYLATE REDUCTASE_HYDROXYPYRUVATE REDUCTASE"/>
    <property type="match status" value="1"/>
</dbReference>
<dbReference type="InterPro" id="IPR006140">
    <property type="entry name" value="D-isomer_DH_NAD-bd"/>
</dbReference>
<evidence type="ECO:0000256" key="1">
    <source>
        <dbReference type="ARBA" id="ARBA00023002"/>
    </source>
</evidence>
<gene>
    <name evidence="3" type="ORF">KUTeg_002577</name>
</gene>
<evidence type="ECO:0000313" key="4">
    <source>
        <dbReference type="Proteomes" id="UP001217089"/>
    </source>
</evidence>
<evidence type="ECO:0000313" key="3">
    <source>
        <dbReference type="EMBL" id="KAJ8320990.1"/>
    </source>
</evidence>